<protein>
    <recommendedName>
        <fullName evidence="3">Zinc ribbon domain-containing protein</fullName>
    </recommendedName>
</protein>
<keyword evidence="2" id="KW-1185">Reference proteome</keyword>
<dbReference type="EMBL" id="PYYB01000001">
    <property type="protein sequence ID" value="PTL60335.1"/>
    <property type="molecule type" value="Genomic_DNA"/>
</dbReference>
<dbReference type="AlphaFoldDB" id="A0A2T4UM77"/>
<reference evidence="1 2" key="1">
    <citation type="submission" date="2018-03" db="EMBL/GenBank/DDBJ databases">
        <title>Aquarubrobacter algicola gen. nov., sp. nov., a novel actinobacterium isolated from shallow eutrophic lake during the end of cyanobacterial harmful algal blooms.</title>
        <authorList>
            <person name="Chun S.J."/>
        </authorList>
    </citation>
    <scope>NUCLEOTIDE SEQUENCE [LARGE SCALE GENOMIC DNA]</scope>
    <source>
        <strain evidence="1 2">Seoho-28</strain>
    </source>
</reference>
<evidence type="ECO:0000313" key="1">
    <source>
        <dbReference type="EMBL" id="PTL60335.1"/>
    </source>
</evidence>
<proteinExistence type="predicted"/>
<evidence type="ECO:0000313" key="2">
    <source>
        <dbReference type="Proteomes" id="UP000240739"/>
    </source>
</evidence>
<comment type="caution">
    <text evidence="1">The sequence shown here is derived from an EMBL/GenBank/DDBJ whole genome shotgun (WGS) entry which is preliminary data.</text>
</comment>
<dbReference type="RefSeq" id="WP_107568980.1">
    <property type="nucleotide sequence ID" value="NZ_PYYB01000001.1"/>
</dbReference>
<evidence type="ECO:0008006" key="3">
    <source>
        <dbReference type="Google" id="ProtNLM"/>
    </source>
</evidence>
<organism evidence="1 2">
    <name type="scientific">Paraconexibacter algicola</name>
    <dbReference type="NCBI Taxonomy" id="2133960"/>
    <lineage>
        <taxon>Bacteria</taxon>
        <taxon>Bacillati</taxon>
        <taxon>Actinomycetota</taxon>
        <taxon>Thermoleophilia</taxon>
        <taxon>Solirubrobacterales</taxon>
        <taxon>Paraconexibacteraceae</taxon>
        <taxon>Paraconexibacter</taxon>
    </lineage>
</organism>
<accession>A0A2T4UM77</accession>
<sequence>MHDAYTCPHCGGRVTPFAAGCAYCGADLDAERRRRATPPMRRLRDGLVELRHRARRPGTRHRLSAHR</sequence>
<dbReference type="Proteomes" id="UP000240739">
    <property type="component" value="Unassembled WGS sequence"/>
</dbReference>
<gene>
    <name evidence="1" type="ORF">C7Y72_12155</name>
</gene>
<name>A0A2T4UM77_9ACTN</name>